<dbReference type="Gene3D" id="3.30.1540.10">
    <property type="entry name" value="formyl-coa transferase, domain 3"/>
    <property type="match status" value="1"/>
</dbReference>
<dbReference type="RefSeq" id="WP_161862500.1">
    <property type="nucleotide sequence ID" value="NZ_CP046620.1"/>
</dbReference>
<reference evidence="3 4" key="1">
    <citation type="submission" date="2019-12" db="EMBL/GenBank/DDBJ databases">
        <title>Complete genome sequence of Algicella marina strain 9Alg 56(T) isolated from the red alga Tichocarpus crinitus.</title>
        <authorList>
            <person name="Kim S.-G."/>
            <person name="Nedashkovskaya O.I."/>
        </authorList>
    </citation>
    <scope>NUCLEOTIDE SEQUENCE [LARGE SCALE GENOMIC DNA]</scope>
    <source>
        <strain evidence="3 4">9Alg 56</strain>
    </source>
</reference>
<dbReference type="SUPFAM" id="SSF89796">
    <property type="entry name" value="CoA-transferase family III (CaiB/BaiF)"/>
    <property type="match status" value="1"/>
</dbReference>
<dbReference type="InterPro" id="IPR044855">
    <property type="entry name" value="CoA-Trfase_III_dom3_sf"/>
</dbReference>
<evidence type="ECO:0000256" key="1">
    <source>
        <dbReference type="ARBA" id="ARBA00022679"/>
    </source>
</evidence>
<dbReference type="InterPro" id="IPR023606">
    <property type="entry name" value="CoA-Trfase_III_dom_1_sf"/>
</dbReference>
<proteinExistence type="predicted"/>
<sequence>MANRPDAPTDAPLVGLRVLELARVLAGPWIGQTLADLGATIIKVESPAGDDTRSWGPPFAEDGSATYFHCANRGKRSISLDFRHDDDLAVVKRLAADADVVIENFKTGGLEKHGLDYASLASTNPGLVYCSITGFGHTGPKAHLPGYDYIIQAMSGLMSVTGDPDQEPMKTGTALADLFTAMYGLVGIEAALLQRERTGLGQHIDMALLDCQMAVLANQASSYLNSGVNPSRVGNAHLSIVPYQVFHASDGPLVIACGNDGQFSHICQAFGTNWHEDPKFSTNPARLLHRVEIVDLMAAEIAKWRRDDVLHKMETAGVPAGPINTVAEAFAMDQAIARGLTLDLGSSRSAANPIRLSRSELPTPAAPPKLNADGDDIRLNGWD</sequence>
<organism evidence="3 4">
    <name type="scientific">Algicella marina</name>
    <dbReference type="NCBI Taxonomy" id="2683284"/>
    <lineage>
        <taxon>Bacteria</taxon>
        <taxon>Pseudomonadati</taxon>
        <taxon>Pseudomonadota</taxon>
        <taxon>Alphaproteobacteria</taxon>
        <taxon>Rhodobacterales</taxon>
        <taxon>Paracoccaceae</taxon>
        <taxon>Algicella</taxon>
    </lineage>
</organism>
<dbReference type="InterPro" id="IPR003673">
    <property type="entry name" value="CoA-Trfase_fam_III"/>
</dbReference>
<feature type="region of interest" description="Disordered" evidence="2">
    <location>
        <begin position="353"/>
        <end position="377"/>
    </location>
</feature>
<keyword evidence="4" id="KW-1185">Reference proteome</keyword>
<dbReference type="InterPro" id="IPR050483">
    <property type="entry name" value="CoA-transferase_III_domain"/>
</dbReference>
<dbReference type="PANTHER" id="PTHR48207:SF3">
    <property type="entry name" value="SUCCINATE--HYDROXYMETHYLGLUTARATE COA-TRANSFERASE"/>
    <property type="match status" value="1"/>
</dbReference>
<evidence type="ECO:0000256" key="2">
    <source>
        <dbReference type="SAM" id="MobiDB-lite"/>
    </source>
</evidence>
<accession>A0A6P1T2Q5</accession>
<dbReference type="GO" id="GO:0008410">
    <property type="term" value="F:CoA-transferase activity"/>
    <property type="evidence" value="ECO:0007669"/>
    <property type="project" value="TreeGrafter"/>
</dbReference>
<protein>
    <submittedName>
        <fullName evidence="3">CoA transferase</fullName>
    </submittedName>
</protein>
<dbReference type="Pfam" id="PF02515">
    <property type="entry name" value="CoA_transf_3"/>
    <property type="match status" value="1"/>
</dbReference>
<keyword evidence="1 3" id="KW-0808">Transferase</keyword>
<dbReference type="EMBL" id="CP046620">
    <property type="protein sequence ID" value="QHQ35943.1"/>
    <property type="molecule type" value="Genomic_DNA"/>
</dbReference>
<dbReference type="Gene3D" id="3.40.50.10540">
    <property type="entry name" value="Crotonobetainyl-coa:carnitine coa-transferase, domain 1"/>
    <property type="match status" value="1"/>
</dbReference>
<gene>
    <name evidence="3" type="ORF">GO499_12570</name>
</gene>
<evidence type="ECO:0000313" key="3">
    <source>
        <dbReference type="EMBL" id="QHQ35943.1"/>
    </source>
</evidence>
<evidence type="ECO:0000313" key="4">
    <source>
        <dbReference type="Proteomes" id="UP000464495"/>
    </source>
</evidence>
<name>A0A6P1T2Q5_9RHOB</name>
<dbReference type="KEGG" id="amaq:GO499_12570"/>
<dbReference type="AlphaFoldDB" id="A0A6P1T2Q5"/>
<dbReference type="PANTHER" id="PTHR48207">
    <property type="entry name" value="SUCCINATE--HYDROXYMETHYLGLUTARATE COA-TRANSFERASE"/>
    <property type="match status" value="1"/>
</dbReference>
<dbReference type="Proteomes" id="UP000464495">
    <property type="component" value="Chromosome"/>
</dbReference>